<evidence type="ECO:0000313" key="2">
    <source>
        <dbReference type="EMBL" id="ADV52618.1"/>
    </source>
</evidence>
<feature type="transmembrane region" description="Helical" evidence="1">
    <location>
        <begin position="50"/>
        <end position="71"/>
    </location>
</feature>
<dbReference type="KEGG" id="shp:Sput200_0129"/>
<keyword evidence="1" id="KW-0472">Membrane</keyword>
<keyword evidence="1" id="KW-0812">Transmembrane</keyword>
<gene>
    <name evidence="2" type="ordered locus">Sput200_0129</name>
</gene>
<protein>
    <submittedName>
        <fullName evidence="2">Uncharacterized protein</fullName>
    </submittedName>
</protein>
<dbReference type="PATRIC" id="fig|399804.5.peg.131"/>
<dbReference type="Proteomes" id="UP000008209">
    <property type="component" value="Chromosome"/>
</dbReference>
<reference evidence="2 3" key="1">
    <citation type="submission" date="2011-01" db="EMBL/GenBank/DDBJ databases">
        <title>Complete sequence of Shewanella putrefaciens 200.</title>
        <authorList>
            <consortium name="US DOE Joint Genome Institute"/>
            <person name="Lucas S."/>
            <person name="Copeland A."/>
            <person name="Lapidus A."/>
            <person name="Cheng J.-F."/>
            <person name="Bruce D."/>
            <person name="Goodwin L."/>
            <person name="Pitluck S."/>
            <person name="Munk A.C."/>
            <person name="Detter J.C."/>
            <person name="Han C."/>
            <person name="Tapia R."/>
            <person name="Land M."/>
            <person name="Hauser L."/>
            <person name="Chang Y.-J."/>
            <person name="Jeffries C."/>
            <person name="Kyrpides N."/>
            <person name="Ivanova N."/>
            <person name="Mikhailova N."/>
            <person name="Kolker E."/>
            <person name="Lawrence C."/>
            <person name="McCue L.A."/>
            <person name="DiChristina T."/>
            <person name="Nealson K."/>
            <person name="Fredrickson J.K."/>
            <person name="Woyke T."/>
        </authorList>
    </citation>
    <scope>NUCLEOTIDE SEQUENCE [LARGE SCALE GENOMIC DNA]</scope>
    <source>
        <strain evidence="2 3">200</strain>
    </source>
</reference>
<dbReference type="HOGENOM" id="CLU_2702768_0_0_6"/>
<accession>E6XQ52</accession>
<proteinExistence type="predicted"/>
<keyword evidence="1" id="KW-1133">Transmembrane helix</keyword>
<name>E6XQ52_SHEP2</name>
<dbReference type="AlphaFoldDB" id="E6XQ52"/>
<sequence length="73" mass="8695">MFHKIKNWYEGVWVPHENDPNSYVVFSSGNYKRHWTAEIAHTLVSFYLKHWQWCWGTVIALVSLYVAVIALKQ</sequence>
<organism evidence="2 3">
    <name type="scientific">Shewanella putrefaciens (strain 200)</name>
    <dbReference type="NCBI Taxonomy" id="399804"/>
    <lineage>
        <taxon>Bacteria</taxon>
        <taxon>Pseudomonadati</taxon>
        <taxon>Pseudomonadota</taxon>
        <taxon>Gammaproteobacteria</taxon>
        <taxon>Alteromonadales</taxon>
        <taxon>Shewanellaceae</taxon>
        <taxon>Shewanella</taxon>
    </lineage>
</organism>
<dbReference type="EMBL" id="CP002457">
    <property type="protein sequence ID" value="ADV52618.1"/>
    <property type="molecule type" value="Genomic_DNA"/>
</dbReference>
<evidence type="ECO:0000256" key="1">
    <source>
        <dbReference type="SAM" id="Phobius"/>
    </source>
</evidence>
<evidence type="ECO:0000313" key="3">
    <source>
        <dbReference type="Proteomes" id="UP000008209"/>
    </source>
</evidence>